<dbReference type="SUPFAM" id="SSF55931">
    <property type="entry name" value="Glutamine synthetase/guanido kinase"/>
    <property type="match status" value="1"/>
</dbReference>
<gene>
    <name evidence="5" type="ORF">P3W85_16980</name>
</gene>
<dbReference type="InterPro" id="IPR008146">
    <property type="entry name" value="Gln_synth_cat_dom"/>
</dbReference>
<comment type="caution">
    <text evidence="5">The sequence shown here is derived from an EMBL/GenBank/DDBJ whole genome shotgun (WGS) entry which is preliminary data.</text>
</comment>
<protein>
    <recommendedName>
        <fullName evidence="4">GS catalytic domain-containing protein</fullName>
    </recommendedName>
</protein>
<evidence type="ECO:0000259" key="4">
    <source>
        <dbReference type="PROSITE" id="PS51987"/>
    </source>
</evidence>
<dbReference type="Proteomes" id="UP001216674">
    <property type="component" value="Unassembled WGS sequence"/>
</dbReference>
<dbReference type="Pfam" id="PF00120">
    <property type="entry name" value="Gln-synt_C"/>
    <property type="match status" value="1"/>
</dbReference>
<name>A0ABT6APV8_9BURK</name>
<accession>A0ABT6APV8</accession>
<keyword evidence="6" id="KW-1185">Reference proteome</keyword>
<dbReference type="PANTHER" id="PTHR43407">
    <property type="entry name" value="GLUTAMINE SYNTHETASE"/>
    <property type="match status" value="1"/>
</dbReference>
<dbReference type="EMBL" id="JARJLM010000288">
    <property type="protein sequence ID" value="MDF3834640.1"/>
    <property type="molecule type" value="Genomic_DNA"/>
</dbReference>
<comment type="similarity">
    <text evidence="1 2 3">Belongs to the glutamine synthetase family.</text>
</comment>
<feature type="domain" description="GS catalytic" evidence="4">
    <location>
        <begin position="38"/>
        <end position="402"/>
    </location>
</feature>
<dbReference type="SMART" id="SM01230">
    <property type="entry name" value="Gln-synt_C"/>
    <property type="match status" value="1"/>
</dbReference>
<dbReference type="Gene3D" id="3.30.590.10">
    <property type="entry name" value="Glutamine synthetase/guanido kinase, catalytic domain"/>
    <property type="match status" value="1"/>
</dbReference>
<proteinExistence type="inferred from homology"/>
<evidence type="ECO:0000313" key="5">
    <source>
        <dbReference type="EMBL" id="MDF3834640.1"/>
    </source>
</evidence>
<dbReference type="InterPro" id="IPR014746">
    <property type="entry name" value="Gln_synth/guanido_kin_cat_dom"/>
</dbReference>
<dbReference type="PROSITE" id="PS51987">
    <property type="entry name" value="GS_CATALYTIC"/>
    <property type="match status" value="1"/>
</dbReference>
<reference evidence="5 6" key="1">
    <citation type="submission" date="2023-03" db="EMBL/GenBank/DDBJ databases">
        <title>Draft assemblies of triclosan tolerant bacteria isolated from returned activated sludge.</title>
        <authorList>
            <person name="Van Hamelsveld S."/>
        </authorList>
    </citation>
    <scope>NUCLEOTIDE SEQUENCE [LARGE SCALE GENOMIC DNA]</scope>
    <source>
        <strain evidence="5 6">GW210010_S58</strain>
    </source>
</reference>
<dbReference type="RefSeq" id="WP_276265633.1">
    <property type="nucleotide sequence ID" value="NZ_JARJLM010000288.1"/>
</dbReference>
<sequence length="402" mass="45331">MNPDLSWIANDSFSEAGSKLLFSHPLLPNDSESYTKDPRAVANRCDSYVKSTGIADTVSIGMELEFNLLKGIKYQTDADKNIVELEEIDGWPNNAKNLTTGYRIGHRSMHLHPQPNDQFIKIREKICIEYEKLDIQPVHHGHEAGPSQQEIGVAHKPLLRAADELQLQKHVIKNVAIANDLTATFMPRPIPYAEGNGLHVNISLWKDGRNIFHCGPRNPSHLSQTALHFIGGILYHLRPLNAITNPTVNSYRRLNHIYSLMRPAGWGYHNRLAAIRVPHFISEEECRIEIRFPDPSSNPYLALSALICAGIEGIEERRMPPEEERLSPKWFESPFNASVSSEAMAPDLRYALEALANGSTFLTANKVFDPQLIQAIVDDGSFFWHWAASTPAPQEYQVFFTH</sequence>
<evidence type="ECO:0000256" key="2">
    <source>
        <dbReference type="PROSITE-ProRule" id="PRU01331"/>
    </source>
</evidence>
<evidence type="ECO:0000313" key="6">
    <source>
        <dbReference type="Proteomes" id="UP001216674"/>
    </source>
</evidence>
<organism evidence="5 6">
    <name type="scientific">Cupriavidus basilensis</name>
    <dbReference type="NCBI Taxonomy" id="68895"/>
    <lineage>
        <taxon>Bacteria</taxon>
        <taxon>Pseudomonadati</taxon>
        <taxon>Pseudomonadota</taxon>
        <taxon>Betaproteobacteria</taxon>
        <taxon>Burkholderiales</taxon>
        <taxon>Burkholderiaceae</taxon>
        <taxon>Cupriavidus</taxon>
    </lineage>
</organism>
<evidence type="ECO:0000256" key="3">
    <source>
        <dbReference type="RuleBase" id="RU000384"/>
    </source>
</evidence>
<dbReference type="PANTHER" id="PTHR43407:SF1">
    <property type="entry name" value="LENGSIN"/>
    <property type="match status" value="1"/>
</dbReference>
<evidence type="ECO:0000256" key="1">
    <source>
        <dbReference type="ARBA" id="ARBA00009897"/>
    </source>
</evidence>